<keyword evidence="4" id="KW-1185">Reference proteome</keyword>
<dbReference type="RefSeq" id="WP_268612178.1">
    <property type="nucleotide sequence ID" value="NZ_CP113797.1"/>
</dbReference>
<dbReference type="InterPro" id="IPR010903">
    <property type="entry name" value="DUF1517"/>
</dbReference>
<proteinExistence type="predicted"/>
<evidence type="ECO:0000313" key="4">
    <source>
        <dbReference type="Proteomes" id="UP001163152"/>
    </source>
</evidence>
<name>A0A9E8ZF96_9CYAN</name>
<evidence type="ECO:0000256" key="2">
    <source>
        <dbReference type="SAM" id="Phobius"/>
    </source>
</evidence>
<sequence length="361" mass="38932">MRGFSKIQLLTATAFSFVLLNALGVNFHQGALSEQSILQGDRVEARSSGGSGRGGSFSRPSGGGSGGGSGSSGGGFSGGSGGSGGYRDPYYRDYPSDPYYRERPYSNPGPVIVPVPGGYGGGYVATGGDAFLPLLVFLVLFMIFPIAAMYMARNSRSRNHYGGYPVAGGNRELANDIVTVTMLQVALLAQARYIQERLTELTLSADMETPEGLADMLKETVLALLRSPENWSHVRAMSQTVKSREEAAQLFEKLSVVERSKFSSETLARVGGRIRRQELRPGDDGPAAFIVVTLLIGTEDDRPIIDQTIHSAQELQAALQRIGAITPEYLLIYELLWSPQDASDSLTYDELLAEYPDLVQI</sequence>
<organism evidence="3 4">
    <name type="scientific">Thermocoleostomius sinensis A174</name>
    <dbReference type="NCBI Taxonomy" id="2016057"/>
    <lineage>
        <taxon>Bacteria</taxon>
        <taxon>Bacillati</taxon>
        <taxon>Cyanobacteriota</taxon>
        <taxon>Cyanophyceae</taxon>
        <taxon>Oculatellales</taxon>
        <taxon>Oculatellaceae</taxon>
        <taxon>Thermocoleostomius</taxon>
    </lineage>
</organism>
<dbReference type="AlphaFoldDB" id="A0A9E8ZF96"/>
<dbReference type="PANTHER" id="PTHR33975">
    <property type="entry name" value="MYELIN-ASSOCIATED OLIGODENDROCYTE BASIC PROTEIN"/>
    <property type="match status" value="1"/>
</dbReference>
<keyword evidence="2" id="KW-1133">Transmembrane helix</keyword>
<feature type="compositionally biased region" description="Gly residues" evidence="1">
    <location>
        <begin position="49"/>
        <end position="81"/>
    </location>
</feature>
<keyword evidence="2" id="KW-0472">Membrane</keyword>
<accession>A0A9E8ZF96</accession>
<gene>
    <name evidence="3" type="ORF">OXH18_08885</name>
</gene>
<dbReference type="Pfam" id="PF07466">
    <property type="entry name" value="DUF1517"/>
    <property type="match status" value="1"/>
</dbReference>
<reference evidence="3" key="1">
    <citation type="submission" date="2022-12" db="EMBL/GenBank/DDBJ databases">
        <title>Polyphasic identification of a Novel Hot-Spring Cyanobacterium Ocullathermofonsia sinensis gen nov. sp. nov. and Genomic Insights on its Adaptations to the Thermal Habitat.</title>
        <authorList>
            <person name="Daroch M."/>
            <person name="Tang J."/>
            <person name="Jiang Y."/>
        </authorList>
    </citation>
    <scope>NUCLEOTIDE SEQUENCE</scope>
    <source>
        <strain evidence="3">PKUAC-SCTA174</strain>
    </source>
</reference>
<dbReference type="InterPro" id="IPR053023">
    <property type="entry name" value="FLAP_modulator"/>
</dbReference>
<dbReference type="PANTHER" id="PTHR33975:SF2">
    <property type="entry name" value="MYELIN-ASSOCIATED OLIGODENDROCYTE BASIC PROTEIN"/>
    <property type="match status" value="1"/>
</dbReference>
<dbReference type="KEGG" id="tsin:OXH18_08885"/>
<keyword evidence="2" id="KW-0812">Transmembrane</keyword>
<evidence type="ECO:0000313" key="3">
    <source>
        <dbReference type="EMBL" id="WAL62083.1"/>
    </source>
</evidence>
<feature type="transmembrane region" description="Helical" evidence="2">
    <location>
        <begin position="130"/>
        <end position="152"/>
    </location>
</feature>
<protein>
    <submittedName>
        <fullName evidence="3">DUF1517 domain-containing protein</fullName>
    </submittedName>
</protein>
<feature type="region of interest" description="Disordered" evidence="1">
    <location>
        <begin position="42"/>
        <end position="81"/>
    </location>
</feature>
<dbReference type="Proteomes" id="UP001163152">
    <property type="component" value="Chromosome"/>
</dbReference>
<dbReference type="EMBL" id="CP113797">
    <property type="protein sequence ID" value="WAL62083.1"/>
    <property type="molecule type" value="Genomic_DNA"/>
</dbReference>
<evidence type="ECO:0000256" key="1">
    <source>
        <dbReference type="SAM" id="MobiDB-lite"/>
    </source>
</evidence>